<dbReference type="RefSeq" id="WP_345701477.1">
    <property type="nucleotide sequence ID" value="NZ_BAABIS010000001.1"/>
</dbReference>
<keyword evidence="2" id="KW-1185">Reference proteome</keyword>
<evidence type="ECO:0000313" key="2">
    <source>
        <dbReference type="Proteomes" id="UP001501752"/>
    </source>
</evidence>
<dbReference type="PANTHER" id="PTHR34822">
    <property type="entry name" value="GRPB DOMAIN PROTEIN (AFU_ORTHOLOGUE AFUA_1G01530)"/>
    <property type="match status" value="1"/>
</dbReference>
<gene>
    <name evidence="1" type="ORF">GCM10023235_75980</name>
</gene>
<dbReference type="Gene3D" id="3.30.460.10">
    <property type="entry name" value="Beta Polymerase, domain 2"/>
    <property type="match status" value="1"/>
</dbReference>
<sequence>MASDIRHQVVVVEPDPLWEQGGRTLAKELRGALGPLAVRVEHIGSTAIPGMAAKPVLDLQVSVADLAAAETVFDGPLGARGFRLSPYRYDHVPAGRDDDPERWAKRYWSRRGEAAAGPDCNLHVRLVGSPNERLALLFRDWFRAHPEAVPAYAQFKTVLAGALADLDDYADVKDPVVDLVVVVAEEWAAATGWEPYRT</sequence>
<dbReference type="PANTHER" id="PTHR34822:SF1">
    <property type="entry name" value="GRPB FAMILY PROTEIN"/>
    <property type="match status" value="1"/>
</dbReference>
<reference evidence="2" key="1">
    <citation type="journal article" date="2019" name="Int. J. Syst. Evol. Microbiol.">
        <title>The Global Catalogue of Microorganisms (GCM) 10K type strain sequencing project: providing services to taxonomists for standard genome sequencing and annotation.</title>
        <authorList>
            <consortium name="The Broad Institute Genomics Platform"/>
            <consortium name="The Broad Institute Genome Sequencing Center for Infectious Disease"/>
            <person name="Wu L."/>
            <person name="Ma J."/>
        </authorList>
    </citation>
    <scope>NUCLEOTIDE SEQUENCE [LARGE SCALE GENOMIC DNA]</scope>
    <source>
        <strain evidence="2">JCM 13006</strain>
    </source>
</reference>
<name>A0ABP9ER63_9ACTN</name>
<organism evidence="1 2">
    <name type="scientific">Kitasatospora terrestris</name>
    <dbReference type="NCBI Taxonomy" id="258051"/>
    <lineage>
        <taxon>Bacteria</taxon>
        <taxon>Bacillati</taxon>
        <taxon>Actinomycetota</taxon>
        <taxon>Actinomycetes</taxon>
        <taxon>Kitasatosporales</taxon>
        <taxon>Streptomycetaceae</taxon>
        <taxon>Kitasatospora</taxon>
    </lineage>
</organism>
<protein>
    <recommendedName>
        <fullName evidence="3">GrpB family protein</fullName>
    </recommendedName>
</protein>
<dbReference type="InterPro" id="IPR007344">
    <property type="entry name" value="GrpB/CoaE"/>
</dbReference>
<dbReference type="Pfam" id="PF04229">
    <property type="entry name" value="GrpB"/>
    <property type="match status" value="1"/>
</dbReference>
<proteinExistence type="predicted"/>
<comment type="caution">
    <text evidence="1">The sequence shown here is derived from an EMBL/GenBank/DDBJ whole genome shotgun (WGS) entry which is preliminary data.</text>
</comment>
<evidence type="ECO:0008006" key="3">
    <source>
        <dbReference type="Google" id="ProtNLM"/>
    </source>
</evidence>
<accession>A0ABP9ER63</accession>
<dbReference type="InterPro" id="IPR043519">
    <property type="entry name" value="NT_sf"/>
</dbReference>
<dbReference type="EMBL" id="BAABIS010000001">
    <property type="protein sequence ID" value="GAA4884006.1"/>
    <property type="molecule type" value="Genomic_DNA"/>
</dbReference>
<evidence type="ECO:0000313" key="1">
    <source>
        <dbReference type="EMBL" id="GAA4884006.1"/>
    </source>
</evidence>
<dbReference type="SUPFAM" id="SSF81301">
    <property type="entry name" value="Nucleotidyltransferase"/>
    <property type="match status" value="1"/>
</dbReference>
<dbReference type="Proteomes" id="UP001501752">
    <property type="component" value="Unassembled WGS sequence"/>
</dbReference>